<name>A0A3G8WGV0_9FLAO</name>
<dbReference type="EMBL" id="CP034171">
    <property type="protein sequence ID" value="AZI20410.1"/>
    <property type="molecule type" value="Genomic_DNA"/>
</dbReference>
<gene>
    <name evidence="2" type="ORF">EIH08_06510</name>
</gene>
<accession>A0A3G8WGV0</accession>
<dbReference type="PROSITE" id="PS51645">
    <property type="entry name" value="PHR_CRY_ALPHA_BETA"/>
    <property type="match status" value="1"/>
</dbReference>
<dbReference type="Proteomes" id="UP000282297">
    <property type="component" value="Chromosome"/>
</dbReference>
<evidence type="ECO:0000313" key="2">
    <source>
        <dbReference type="EMBL" id="AZI20410.1"/>
    </source>
</evidence>
<dbReference type="InterPro" id="IPR014729">
    <property type="entry name" value="Rossmann-like_a/b/a_fold"/>
</dbReference>
<dbReference type="Gene3D" id="3.40.50.620">
    <property type="entry name" value="HUPs"/>
    <property type="match status" value="1"/>
</dbReference>
<organism evidence="2 3">
    <name type="scientific">Chryseobacterium taklimakanense</name>
    <dbReference type="NCBI Taxonomy" id="536441"/>
    <lineage>
        <taxon>Bacteria</taxon>
        <taxon>Pseudomonadati</taxon>
        <taxon>Bacteroidota</taxon>
        <taxon>Flavobacteriia</taxon>
        <taxon>Flavobacteriales</taxon>
        <taxon>Weeksellaceae</taxon>
        <taxon>Chryseobacterium group</taxon>
        <taxon>Chryseobacterium</taxon>
    </lineage>
</organism>
<feature type="domain" description="Photolyase/cryptochrome alpha/beta" evidence="1">
    <location>
        <begin position="2"/>
        <end position="38"/>
    </location>
</feature>
<dbReference type="SUPFAM" id="SSF52425">
    <property type="entry name" value="Cryptochrome/photolyase, N-terminal domain"/>
    <property type="match status" value="1"/>
</dbReference>
<dbReference type="InterPro" id="IPR006050">
    <property type="entry name" value="DNA_photolyase_N"/>
</dbReference>
<dbReference type="AlphaFoldDB" id="A0A3G8WGV0"/>
<sequence length="38" mass="4663">MKINIFWFRRDLRLSDNHGLYQALSVDLKVVPIFRRIM</sequence>
<evidence type="ECO:0000313" key="3">
    <source>
        <dbReference type="Proteomes" id="UP000282297"/>
    </source>
</evidence>
<dbReference type="InterPro" id="IPR036155">
    <property type="entry name" value="Crypto/Photolyase_N_sf"/>
</dbReference>
<dbReference type="Pfam" id="PF00875">
    <property type="entry name" value="DNA_photolyase"/>
    <property type="match status" value="1"/>
</dbReference>
<protein>
    <recommendedName>
        <fullName evidence="1">Photolyase/cryptochrome alpha/beta domain-containing protein</fullName>
    </recommendedName>
</protein>
<reference evidence="3" key="1">
    <citation type="submission" date="2018-11" db="EMBL/GenBank/DDBJ databases">
        <title>Proposal to divide the Flavobacteriaceae and reorganize its genera based on Amino Acid Identity values calculated from whole genome sequences.</title>
        <authorList>
            <person name="Nicholson A.C."/>
            <person name="Gulvik C.A."/>
            <person name="Whitney A.M."/>
            <person name="Humrighouse B.W."/>
            <person name="Bell M."/>
            <person name="Holmes B."/>
            <person name="Steigerwalt A.B."/>
            <person name="Villarma A."/>
            <person name="Sheth M."/>
            <person name="Batra D."/>
            <person name="Pryor J."/>
            <person name="Bernardet J.-F."/>
            <person name="Hugo C."/>
            <person name="Kampfer P."/>
            <person name="Newman J.D."/>
            <person name="McQuiston J.R."/>
        </authorList>
    </citation>
    <scope>NUCLEOTIDE SEQUENCE [LARGE SCALE GENOMIC DNA]</scope>
    <source>
        <strain evidence="3">H4753</strain>
    </source>
</reference>
<evidence type="ECO:0000259" key="1">
    <source>
        <dbReference type="PROSITE" id="PS51645"/>
    </source>
</evidence>
<proteinExistence type="predicted"/>